<dbReference type="Proteomes" id="UP001346149">
    <property type="component" value="Unassembled WGS sequence"/>
</dbReference>
<dbReference type="AlphaFoldDB" id="A0AAN7KZF8"/>
<evidence type="ECO:0000256" key="1">
    <source>
        <dbReference type="SAM" id="MobiDB-lite"/>
    </source>
</evidence>
<accession>A0AAN7KZF8</accession>
<sequence>MVLPNAEASTDQTYPLQSKRRSGTTLREQESKRRLESRSALVRAPFSRLLLRLSIRALACSLARFASRASACWAQTLSRKEITETTAEPQRERPGGDATRLQRQNSNRCRTYDIREDGQAECLKRERLKGEADATDAKRRQLPLRGAVARQVRFTDV</sequence>
<feature type="compositionally biased region" description="Basic and acidic residues" evidence="1">
    <location>
        <begin position="83"/>
        <end position="95"/>
    </location>
</feature>
<evidence type="ECO:0000313" key="2">
    <source>
        <dbReference type="EMBL" id="KAK4772795.1"/>
    </source>
</evidence>
<comment type="caution">
    <text evidence="2">The sequence shown here is derived from an EMBL/GenBank/DDBJ whole genome shotgun (WGS) entry which is preliminary data.</text>
</comment>
<name>A0AAN7KZF8_TRANT</name>
<reference evidence="2 3" key="1">
    <citation type="journal article" date="2023" name="Hortic Res">
        <title>Pangenome of water caltrop reveals structural variations and asymmetric subgenome divergence after allopolyploidization.</title>
        <authorList>
            <person name="Zhang X."/>
            <person name="Chen Y."/>
            <person name="Wang L."/>
            <person name="Yuan Y."/>
            <person name="Fang M."/>
            <person name="Shi L."/>
            <person name="Lu R."/>
            <person name="Comes H.P."/>
            <person name="Ma Y."/>
            <person name="Chen Y."/>
            <person name="Huang G."/>
            <person name="Zhou Y."/>
            <person name="Zheng Z."/>
            <person name="Qiu Y."/>
        </authorList>
    </citation>
    <scope>NUCLEOTIDE SEQUENCE [LARGE SCALE GENOMIC DNA]</scope>
    <source>
        <strain evidence="2">F231</strain>
    </source>
</reference>
<gene>
    <name evidence="2" type="ORF">SAY86_014570</name>
</gene>
<dbReference type="EMBL" id="JAXQNO010000020">
    <property type="protein sequence ID" value="KAK4772795.1"/>
    <property type="molecule type" value="Genomic_DNA"/>
</dbReference>
<feature type="compositionally biased region" description="Polar residues" evidence="1">
    <location>
        <begin position="7"/>
        <end position="16"/>
    </location>
</feature>
<proteinExistence type="predicted"/>
<keyword evidence="3" id="KW-1185">Reference proteome</keyword>
<organism evidence="2 3">
    <name type="scientific">Trapa natans</name>
    <name type="common">Water chestnut</name>
    <dbReference type="NCBI Taxonomy" id="22666"/>
    <lineage>
        <taxon>Eukaryota</taxon>
        <taxon>Viridiplantae</taxon>
        <taxon>Streptophyta</taxon>
        <taxon>Embryophyta</taxon>
        <taxon>Tracheophyta</taxon>
        <taxon>Spermatophyta</taxon>
        <taxon>Magnoliopsida</taxon>
        <taxon>eudicotyledons</taxon>
        <taxon>Gunneridae</taxon>
        <taxon>Pentapetalae</taxon>
        <taxon>rosids</taxon>
        <taxon>malvids</taxon>
        <taxon>Myrtales</taxon>
        <taxon>Lythraceae</taxon>
        <taxon>Trapa</taxon>
    </lineage>
</organism>
<evidence type="ECO:0000313" key="3">
    <source>
        <dbReference type="Proteomes" id="UP001346149"/>
    </source>
</evidence>
<feature type="region of interest" description="Disordered" evidence="1">
    <location>
        <begin position="83"/>
        <end position="107"/>
    </location>
</feature>
<protein>
    <submittedName>
        <fullName evidence="2">Uncharacterized protein</fullName>
    </submittedName>
</protein>
<feature type="region of interest" description="Disordered" evidence="1">
    <location>
        <begin position="1"/>
        <end position="32"/>
    </location>
</feature>